<feature type="transmembrane region" description="Helical" evidence="12">
    <location>
        <begin position="703"/>
        <end position="721"/>
    </location>
</feature>
<evidence type="ECO:0000256" key="10">
    <source>
        <dbReference type="ARBA" id="ARBA00023136"/>
    </source>
</evidence>
<dbReference type="InterPro" id="IPR017850">
    <property type="entry name" value="Alkaline_phosphatase_core_sf"/>
</dbReference>
<feature type="transmembrane region" description="Helical" evidence="12">
    <location>
        <begin position="655"/>
        <end position="673"/>
    </location>
</feature>
<dbReference type="CDD" id="cd16024">
    <property type="entry name" value="GPI_EPT_2"/>
    <property type="match status" value="1"/>
</dbReference>
<keyword evidence="8 12" id="KW-0256">Endoplasmic reticulum</keyword>
<evidence type="ECO:0000256" key="2">
    <source>
        <dbReference type="ARBA" id="ARBA00004687"/>
    </source>
</evidence>
<feature type="transmembrane region" description="Helical" evidence="12">
    <location>
        <begin position="549"/>
        <end position="578"/>
    </location>
</feature>
<dbReference type="SUPFAM" id="SSF53649">
    <property type="entry name" value="Alkaline phosphatase-like"/>
    <property type="match status" value="1"/>
</dbReference>
<feature type="transmembrane region" description="Helical" evidence="12">
    <location>
        <begin position="489"/>
        <end position="504"/>
    </location>
</feature>
<keyword evidence="7 12" id="KW-0812">Transmembrane</keyword>
<keyword evidence="5 12" id="KW-0337">GPI-anchor biosynthesis</keyword>
<dbReference type="PANTHER" id="PTHR23072">
    <property type="entry name" value="PHOSPHATIDYLINOSITOL GLYCAN-RELATED"/>
    <property type="match status" value="1"/>
</dbReference>
<feature type="domain" description="GPI ethanolamine phosphate transferase 2 C-terminal" evidence="13">
    <location>
        <begin position="422"/>
        <end position="892"/>
    </location>
</feature>
<dbReference type="InterPro" id="IPR037674">
    <property type="entry name" value="PIG-G_N"/>
</dbReference>
<evidence type="ECO:0000256" key="4">
    <source>
        <dbReference type="ARBA" id="ARBA00020830"/>
    </source>
</evidence>
<comment type="similarity">
    <text evidence="3 12">Belongs to the PIGG/PIGN/PIGO family. PIGG subfamily.</text>
</comment>
<keyword evidence="6 12" id="KW-0808">Transferase</keyword>
<sequence>MRWSIYSVLVVAHVVGLLLFLRGFFPSKVVLSGYNDFHDGIKSPFATKAGTPQFKKIVLMVVDAMRADFVYSETYSDMSFVHQLISRGNAIPYTAFSNPPTVTLPRLKGITTGGTPSFLDAILNVADDKDSSQGLSSQDSWIRQFRYMDNGKKINFYGDDTWLKLFPKEEFFGTTEGTNSFFVSDFTEVDHNVTRHLDSELATHSWDGLILHYLGLDHIGHKGGPDSVFMKPKQREMDAIVERIYNSIDNDTLFVLMGDHGMNEVGNHGGSSEGETNAALVLISPKLQKLSQDKKYIAPTSNSDDYSYFNRVNQIDLVPTLASLLNFPIPKNNLGVIMREHLGLWDSITQQKQILLENCFQFKDLVETKYGIDLQQQMEHVDSDSQNIQQKWNRMFEVNDNEAIDAYFDFLHTAQELLATSATNYNYTDIWYGITILILSTVATISYLSWYFLFKTEANQFFLYSFLGFAIMYSANFLGSSFIEEEHQIWWFFMVMSLVGLFLYNHGNSKYIFLLTALSIRIIRAFANTGQKFRTPYTLSAYLLSTPDLLWVLNIITYGVFAMSIFIQGSFINCLSFSNMTLKERNSNDFGPLFTFIAVFVSVSLSFSFKLCQSYNDGNIIPRWLMPLVAWNCESFGIDITSADKKQFQAVLTQLSRLLSFSLAGLVSVRIVLGKLRRLNDGLYTDIVNILSVFLIHQTRVELIPVFLAFFVIRFSIARILKQNETRLRANIDQLLIIVTTFTLCLQNISFFSMGNTNSLATVDLSNAYNGIASYDVFLVGLLTFISSFAGPIFWSFTAIGWLLEHRTLSFDPNHLELIRVRSIRNQVLKVKSFISLTFYSVSALVLCGSCINLRFHLFIWTVFCPKLLFFASWALLVNILVDFLIAGLLLSVS</sequence>
<name>A0ABP0ECX4_9ASCO</name>
<dbReference type="Pfam" id="PF19316">
    <property type="entry name" value="PIGO_PIGG"/>
    <property type="match status" value="1"/>
</dbReference>
<proteinExistence type="inferred from homology"/>
<keyword evidence="15" id="KW-1185">Reference proteome</keyword>
<dbReference type="InterPro" id="IPR039527">
    <property type="entry name" value="PIGG/GPI7"/>
</dbReference>
<comment type="function">
    <text evidence="12">Ethanolamine phosphate transferase involved in glycosylphosphatidylinositol-anchor biosynthesis. Transfers ethanolamine phosphate to the GPI second mannose.</text>
</comment>
<dbReference type="GO" id="GO:0016740">
    <property type="term" value="F:transferase activity"/>
    <property type="evidence" value="ECO:0007669"/>
    <property type="project" value="UniProtKB-KW"/>
</dbReference>
<evidence type="ECO:0000313" key="14">
    <source>
        <dbReference type="EMBL" id="CAK7900975.1"/>
    </source>
</evidence>
<evidence type="ECO:0000256" key="3">
    <source>
        <dbReference type="ARBA" id="ARBA00005315"/>
    </source>
</evidence>
<feature type="transmembrane region" description="Helical" evidence="12">
    <location>
        <begin position="430"/>
        <end position="454"/>
    </location>
</feature>
<evidence type="ECO:0000256" key="1">
    <source>
        <dbReference type="ARBA" id="ARBA00004477"/>
    </source>
</evidence>
<comment type="pathway">
    <text evidence="2 12">Glycolipid biosynthesis; glycosylphosphatidylinositol-anchor biosynthesis.</text>
</comment>
<dbReference type="InterPro" id="IPR045687">
    <property type="entry name" value="PIGG/GPI7_C"/>
</dbReference>
<dbReference type="Pfam" id="PF01663">
    <property type="entry name" value="Phosphodiest"/>
    <property type="match status" value="1"/>
</dbReference>
<protein>
    <recommendedName>
        <fullName evidence="4 12">GPI ethanolamine phosphate transferase 2</fullName>
    </recommendedName>
</protein>
<organism evidence="14 15">
    <name type="scientific">[Candida] anglica</name>
    <dbReference type="NCBI Taxonomy" id="148631"/>
    <lineage>
        <taxon>Eukaryota</taxon>
        <taxon>Fungi</taxon>
        <taxon>Dikarya</taxon>
        <taxon>Ascomycota</taxon>
        <taxon>Saccharomycotina</taxon>
        <taxon>Pichiomycetes</taxon>
        <taxon>Debaryomycetaceae</taxon>
        <taxon>Kurtzmaniella</taxon>
    </lineage>
</organism>
<evidence type="ECO:0000256" key="6">
    <source>
        <dbReference type="ARBA" id="ARBA00022679"/>
    </source>
</evidence>
<evidence type="ECO:0000256" key="8">
    <source>
        <dbReference type="ARBA" id="ARBA00022824"/>
    </source>
</evidence>
<feature type="transmembrane region" description="Helical" evidence="12">
    <location>
        <begin position="868"/>
        <end position="891"/>
    </location>
</feature>
<gene>
    <name evidence="14" type="primary">LAS21</name>
    <name evidence="14" type="ORF">CAAN4_C09868</name>
</gene>
<evidence type="ECO:0000256" key="7">
    <source>
        <dbReference type="ARBA" id="ARBA00022692"/>
    </source>
</evidence>
<dbReference type="Gene3D" id="3.40.720.10">
    <property type="entry name" value="Alkaline Phosphatase, subunit A"/>
    <property type="match status" value="1"/>
</dbReference>
<evidence type="ECO:0000256" key="5">
    <source>
        <dbReference type="ARBA" id="ARBA00022502"/>
    </source>
</evidence>
<feature type="transmembrane region" description="Helical" evidence="12">
    <location>
        <begin position="590"/>
        <end position="609"/>
    </location>
</feature>
<feature type="transmembrane region" description="Helical" evidence="12">
    <location>
        <begin position="461"/>
        <end position="483"/>
    </location>
</feature>
<keyword evidence="9 12" id="KW-1133">Transmembrane helix</keyword>
<evidence type="ECO:0000313" key="15">
    <source>
        <dbReference type="Proteomes" id="UP001497600"/>
    </source>
</evidence>
<feature type="transmembrane region" description="Helical" evidence="12">
    <location>
        <begin position="834"/>
        <end position="856"/>
    </location>
</feature>
<keyword evidence="11" id="KW-0325">Glycoprotein</keyword>
<evidence type="ECO:0000256" key="12">
    <source>
        <dbReference type="RuleBase" id="RU367106"/>
    </source>
</evidence>
<dbReference type="InterPro" id="IPR002591">
    <property type="entry name" value="Phosphodiest/P_Trfase"/>
</dbReference>
<comment type="subcellular location">
    <subcellularLocation>
        <location evidence="1 12">Endoplasmic reticulum membrane</location>
        <topology evidence="1 12">Multi-pass membrane protein</topology>
    </subcellularLocation>
</comment>
<evidence type="ECO:0000256" key="11">
    <source>
        <dbReference type="ARBA" id="ARBA00023180"/>
    </source>
</evidence>
<evidence type="ECO:0000256" key="9">
    <source>
        <dbReference type="ARBA" id="ARBA00022989"/>
    </source>
</evidence>
<evidence type="ECO:0000259" key="13">
    <source>
        <dbReference type="Pfam" id="PF19316"/>
    </source>
</evidence>
<reference evidence="14 15" key="1">
    <citation type="submission" date="2024-01" db="EMBL/GenBank/DDBJ databases">
        <authorList>
            <consortium name="Genoscope - CEA"/>
            <person name="William W."/>
        </authorList>
    </citation>
    <scope>NUCLEOTIDE SEQUENCE [LARGE SCALE GENOMIC DNA]</scope>
    <source>
        <strain evidence="14 15">29B2s-10</strain>
    </source>
</reference>
<accession>A0ABP0ECX4</accession>
<dbReference type="Proteomes" id="UP001497600">
    <property type="component" value="Chromosome C"/>
</dbReference>
<feature type="transmembrane region" description="Helical" evidence="12">
    <location>
        <begin position="733"/>
        <end position="752"/>
    </location>
</feature>
<keyword evidence="10 12" id="KW-0472">Membrane</keyword>
<feature type="transmembrane region" description="Helical" evidence="12">
    <location>
        <begin position="772"/>
        <end position="804"/>
    </location>
</feature>
<dbReference type="PANTHER" id="PTHR23072:SF0">
    <property type="entry name" value="GPI ETHANOLAMINE PHOSPHATE TRANSFERASE 2"/>
    <property type="match status" value="1"/>
</dbReference>
<dbReference type="EMBL" id="OZ004255">
    <property type="protein sequence ID" value="CAK7900975.1"/>
    <property type="molecule type" value="Genomic_DNA"/>
</dbReference>